<dbReference type="Gene3D" id="1.10.1220.10">
    <property type="entry name" value="Met repressor-like"/>
    <property type="match status" value="1"/>
</dbReference>
<organism evidence="2 3">
    <name type="scientific">Herbiconiux ginsengi</name>
    <dbReference type="NCBI Taxonomy" id="381665"/>
    <lineage>
        <taxon>Bacteria</taxon>
        <taxon>Bacillati</taxon>
        <taxon>Actinomycetota</taxon>
        <taxon>Actinomycetes</taxon>
        <taxon>Micrococcales</taxon>
        <taxon>Microbacteriaceae</taxon>
        <taxon>Herbiconiux</taxon>
    </lineage>
</organism>
<dbReference type="EMBL" id="FNPZ01000002">
    <property type="protein sequence ID" value="SDZ16614.1"/>
    <property type="molecule type" value="Genomic_DNA"/>
</dbReference>
<dbReference type="Proteomes" id="UP000198891">
    <property type="component" value="Unassembled WGS sequence"/>
</dbReference>
<evidence type="ECO:0000313" key="3">
    <source>
        <dbReference type="Proteomes" id="UP000198891"/>
    </source>
</evidence>
<proteinExistence type="predicted"/>
<gene>
    <name evidence="2" type="ORF">SAMN05216554_2730</name>
</gene>
<dbReference type="RefSeq" id="WP_092554552.1">
    <property type="nucleotide sequence ID" value="NZ_FNPZ01000002.1"/>
</dbReference>
<dbReference type="OrthoDB" id="2389872at2"/>
<keyword evidence="3" id="KW-1185">Reference proteome</keyword>
<sequence length="80" mass="8908">MAAIIVRNLDDEVRRRIKERAVANNRSMEAEARAILTSAVSQNRFVDAWLSLTGELRTEGVGLPELALPARSLPRHLDLS</sequence>
<name>A0A1H3QSX5_9MICO</name>
<protein>
    <submittedName>
        <fullName evidence="2">Arc-like DNA binding domain-containing protein</fullName>
    </submittedName>
</protein>
<dbReference type="InterPro" id="IPR053853">
    <property type="entry name" value="FitA-like_RHH"/>
</dbReference>
<dbReference type="Pfam" id="PF22513">
    <property type="entry name" value="FitA-like_RHH"/>
    <property type="match status" value="1"/>
</dbReference>
<accession>A0A1H3QSX5</accession>
<feature type="domain" description="Antitoxin FitA-like ribbon-helix-helix" evidence="1">
    <location>
        <begin position="2"/>
        <end position="40"/>
    </location>
</feature>
<dbReference type="SUPFAM" id="SSF47598">
    <property type="entry name" value="Ribbon-helix-helix"/>
    <property type="match status" value="1"/>
</dbReference>
<evidence type="ECO:0000259" key="1">
    <source>
        <dbReference type="Pfam" id="PF22513"/>
    </source>
</evidence>
<dbReference type="InterPro" id="IPR013321">
    <property type="entry name" value="Arc_rbn_hlx_hlx"/>
</dbReference>
<dbReference type="STRING" id="381665.SAMN05216554_2730"/>
<dbReference type="GO" id="GO:0006355">
    <property type="term" value="P:regulation of DNA-templated transcription"/>
    <property type="evidence" value="ECO:0007669"/>
    <property type="project" value="InterPro"/>
</dbReference>
<evidence type="ECO:0000313" key="2">
    <source>
        <dbReference type="EMBL" id="SDZ16614.1"/>
    </source>
</evidence>
<dbReference type="InterPro" id="IPR010985">
    <property type="entry name" value="Ribbon_hlx_hlx"/>
</dbReference>
<dbReference type="AlphaFoldDB" id="A0A1H3QSX5"/>
<reference evidence="2 3" key="1">
    <citation type="submission" date="2016-10" db="EMBL/GenBank/DDBJ databases">
        <authorList>
            <person name="de Groot N.N."/>
        </authorList>
    </citation>
    <scope>NUCLEOTIDE SEQUENCE [LARGE SCALE GENOMIC DNA]</scope>
    <source>
        <strain evidence="2 3">CGMCC 4.3491</strain>
    </source>
</reference>